<keyword evidence="3" id="KW-0540">Nuclease</keyword>
<protein>
    <submittedName>
        <fullName evidence="3">HNH endonuclease</fullName>
    </submittedName>
</protein>
<reference evidence="3 4" key="1">
    <citation type="submission" date="2020-11" db="EMBL/GenBank/DDBJ databases">
        <title>Corynebacterium sp. ZJ-599.</title>
        <authorList>
            <person name="Zhou J."/>
        </authorList>
    </citation>
    <scope>NUCLEOTIDE SEQUENCE [LARGE SCALE GENOMIC DNA]</scope>
    <source>
        <strain evidence="3 4">ZJ-599</strain>
    </source>
</reference>
<feature type="compositionally biased region" description="Low complexity" evidence="1">
    <location>
        <begin position="212"/>
        <end position="234"/>
    </location>
</feature>
<evidence type="ECO:0000259" key="2">
    <source>
        <dbReference type="SMART" id="SM00507"/>
    </source>
</evidence>
<sequence length="386" mass="41507">MNEINIAALLGSVIDALPQLEHATTTDLVGLGVAPDTAEFLVRLYQLYCGPGQPSRRQRSAIKGARRHGHGLIAMQEIEREVTKTKTTQQWRMRQHLCATPAGQFTTMARKLRREWNPKDDTPAEKVSIRRYANGTATMSITARDVDLTDVYDAIDQDAPAESFLNLVRGEGGAGRLNYIPMITLQLDTFAKLLAVNECNHTSATGTGADLTGNTHTSASASSANAGNANTSGANAGGAGEAGDIIVRANNGARMSGAELAQRILFKHGFVAILSRVHGPVDVYRMERFATDKQRLLLAAESPECAWLDCHVPFDKCQIHHITSWADGGETNIKNLTVLCPHHNGANEDHPPGGVPVRRGRMTRLGGQVAWQSPGGGVPVPTSPTN</sequence>
<dbReference type="RefSeq" id="WP_165011031.1">
    <property type="nucleotide sequence ID" value="NZ_CP064954.1"/>
</dbReference>
<dbReference type="SMART" id="SM00507">
    <property type="entry name" value="HNHc"/>
    <property type="match status" value="1"/>
</dbReference>
<dbReference type="GO" id="GO:0008270">
    <property type="term" value="F:zinc ion binding"/>
    <property type="evidence" value="ECO:0007669"/>
    <property type="project" value="InterPro"/>
</dbReference>
<accession>A0A7T0KEX5</accession>
<dbReference type="InterPro" id="IPR003615">
    <property type="entry name" value="HNH_nuc"/>
</dbReference>
<gene>
    <name evidence="3" type="ORF">G7Y31_01215</name>
</gene>
<keyword evidence="3" id="KW-0255">Endonuclease</keyword>
<keyword evidence="3" id="KW-0378">Hydrolase</keyword>
<dbReference type="Pfam" id="PF01844">
    <property type="entry name" value="HNH"/>
    <property type="match status" value="1"/>
</dbReference>
<dbReference type="EMBL" id="CP064954">
    <property type="protein sequence ID" value="QPK79372.1"/>
    <property type="molecule type" value="Genomic_DNA"/>
</dbReference>
<dbReference type="Proteomes" id="UP000594681">
    <property type="component" value="Chromosome"/>
</dbReference>
<dbReference type="Gene3D" id="1.10.30.50">
    <property type="match status" value="1"/>
</dbReference>
<organism evidence="3 4">
    <name type="scientific">Corynebacterium lizhenjunii</name>
    <dbReference type="NCBI Taxonomy" id="2709394"/>
    <lineage>
        <taxon>Bacteria</taxon>
        <taxon>Bacillati</taxon>
        <taxon>Actinomycetota</taxon>
        <taxon>Actinomycetes</taxon>
        <taxon>Mycobacteriales</taxon>
        <taxon>Corynebacteriaceae</taxon>
        <taxon>Corynebacterium</taxon>
    </lineage>
</organism>
<dbReference type="InterPro" id="IPR002711">
    <property type="entry name" value="HNH"/>
</dbReference>
<feature type="region of interest" description="Disordered" evidence="1">
    <location>
        <begin position="204"/>
        <end position="236"/>
    </location>
</feature>
<evidence type="ECO:0000313" key="3">
    <source>
        <dbReference type="EMBL" id="QPK79372.1"/>
    </source>
</evidence>
<dbReference type="AlphaFoldDB" id="A0A7T0KEX5"/>
<evidence type="ECO:0000256" key="1">
    <source>
        <dbReference type="SAM" id="MobiDB-lite"/>
    </source>
</evidence>
<name>A0A7T0KEX5_9CORY</name>
<dbReference type="CDD" id="cd00085">
    <property type="entry name" value="HNHc"/>
    <property type="match status" value="1"/>
</dbReference>
<keyword evidence="4" id="KW-1185">Reference proteome</keyword>
<proteinExistence type="predicted"/>
<dbReference type="GO" id="GO:0003676">
    <property type="term" value="F:nucleic acid binding"/>
    <property type="evidence" value="ECO:0007669"/>
    <property type="project" value="InterPro"/>
</dbReference>
<dbReference type="GO" id="GO:0004519">
    <property type="term" value="F:endonuclease activity"/>
    <property type="evidence" value="ECO:0007669"/>
    <property type="project" value="UniProtKB-KW"/>
</dbReference>
<evidence type="ECO:0000313" key="4">
    <source>
        <dbReference type="Proteomes" id="UP000594681"/>
    </source>
</evidence>
<dbReference type="KEGG" id="cliz:G7Y31_01215"/>
<feature type="domain" description="HNH nuclease" evidence="2">
    <location>
        <begin position="293"/>
        <end position="345"/>
    </location>
</feature>